<name>A0A7Y9LE97_9ACTN</name>
<reference evidence="1 2" key="1">
    <citation type="submission" date="2020-07" db="EMBL/GenBank/DDBJ databases">
        <title>Sequencing the genomes of 1000 actinobacteria strains.</title>
        <authorList>
            <person name="Klenk H.-P."/>
        </authorList>
    </citation>
    <scope>NUCLEOTIDE SEQUENCE [LARGE SCALE GENOMIC DNA]</scope>
    <source>
        <strain evidence="1 2">DSM 22083</strain>
    </source>
</reference>
<dbReference type="InterPro" id="IPR029063">
    <property type="entry name" value="SAM-dependent_MTases_sf"/>
</dbReference>
<evidence type="ECO:0000313" key="2">
    <source>
        <dbReference type="Proteomes" id="UP000569914"/>
    </source>
</evidence>
<dbReference type="AlphaFoldDB" id="A0A7Y9LE97"/>
<sequence length="294" mass="32273">MITGRGGRDKRVPFRLAADGWPATLQRGGAGQRLFVDNPAIITEPGATWQQFERAMFNIHLGGTAKITWRGRQTAADQLLLDHVPLDGARIVEMGASDGSTAVDLIGRLGDRFASYLITDRFVRIEAVKYGGWTILFRDGLGVVVAGRRVVAWPQMASWMAKALAPILAAAARRPRTEILMLNPDARAILDRDPRVTWAEHDVFVPLAEPVDVIKVGNLLRPVYFTDDQIRVALRAIHASLAESGHLLVADHLRESAGSLFRRTENGFESVALTEPRSEIHDLVVQPGLIGDPV</sequence>
<dbReference type="SUPFAM" id="SSF53335">
    <property type="entry name" value="S-adenosyl-L-methionine-dependent methyltransferases"/>
    <property type="match status" value="1"/>
</dbReference>
<dbReference type="Gene3D" id="3.40.50.150">
    <property type="entry name" value="Vaccinia Virus protein VP39"/>
    <property type="match status" value="1"/>
</dbReference>
<protein>
    <submittedName>
        <fullName evidence="1">Uncharacterized protein</fullName>
    </submittedName>
</protein>
<gene>
    <name evidence="1" type="ORF">BKA15_004994</name>
</gene>
<dbReference type="EMBL" id="JACCBU010000001">
    <property type="protein sequence ID" value="NYE73665.1"/>
    <property type="molecule type" value="Genomic_DNA"/>
</dbReference>
<evidence type="ECO:0000313" key="1">
    <source>
        <dbReference type="EMBL" id="NYE73665.1"/>
    </source>
</evidence>
<comment type="caution">
    <text evidence="1">The sequence shown here is derived from an EMBL/GenBank/DDBJ whole genome shotgun (WGS) entry which is preliminary data.</text>
</comment>
<accession>A0A7Y9LE97</accession>
<organism evidence="1 2">
    <name type="scientific">Microlunatus parietis</name>
    <dbReference type="NCBI Taxonomy" id="682979"/>
    <lineage>
        <taxon>Bacteria</taxon>
        <taxon>Bacillati</taxon>
        <taxon>Actinomycetota</taxon>
        <taxon>Actinomycetes</taxon>
        <taxon>Propionibacteriales</taxon>
        <taxon>Propionibacteriaceae</taxon>
        <taxon>Microlunatus</taxon>
    </lineage>
</organism>
<dbReference type="Proteomes" id="UP000569914">
    <property type="component" value="Unassembled WGS sequence"/>
</dbReference>
<keyword evidence="2" id="KW-1185">Reference proteome</keyword>
<proteinExistence type="predicted"/>